<evidence type="ECO:0000313" key="4">
    <source>
        <dbReference type="EMBL" id="KAK8953629.1"/>
    </source>
</evidence>
<dbReference type="PANTHER" id="PTHR14221">
    <property type="entry name" value="WD REPEAT DOMAIN 44"/>
    <property type="match status" value="1"/>
</dbReference>
<evidence type="ECO:0000256" key="3">
    <source>
        <dbReference type="SAM" id="MobiDB-lite"/>
    </source>
</evidence>
<dbReference type="InterPro" id="IPR040324">
    <property type="entry name" value="WDR44/Dgr2"/>
</dbReference>
<sequence>MGDGSGKFTDKIDGGKSLFGRKGVNSAPIVIPKKCFRIMETPFQEFHGHTSDILDLSWYTSNVSLFS</sequence>
<protein>
    <submittedName>
        <fullName evidence="4">Uncharacterized protein</fullName>
    </submittedName>
</protein>
<accession>A0ABR2LYS6</accession>
<dbReference type="Proteomes" id="UP001412067">
    <property type="component" value="Unassembled WGS sequence"/>
</dbReference>
<keyword evidence="1" id="KW-0853">WD repeat</keyword>
<dbReference type="EMBL" id="JBBWWR010000014">
    <property type="protein sequence ID" value="KAK8953629.1"/>
    <property type="molecule type" value="Genomic_DNA"/>
</dbReference>
<reference evidence="4 5" key="1">
    <citation type="journal article" date="2022" name="Nat. Plants">
        <title>Genomes of leafy and leafless Platanthera orchids illuminate the evolution of mycoheterotrophy.</title>
        <authorList>
            <person name="Li M.H."/>
            <person name="Liu K.W."/>
            <person name="Li Z."/>
            <person name="Lu H.C."/>
            <person name="Ye Q.L."/>
            <person name="Zhang D."/>
            <person name="Wang J.Y."/>
            <person name="Li Y.F."/>
            <person name="Zhong Z.M."/>
            <person name="Liu X."/>
            <person name="Yu X."/>
            <person name="Liu D.K."/>
            <person name="Tu X.D."/>
            <person name="Liu B."/>
            <person name="Hao Y."/>
            <person name="Liao X.Y."/>
            <person name="Jiang Y.T."/>
            <person name="Sun W.H."/>
            <person name="Chen J."/>
            <person name="Chen Y.Q."/>
            <person name="Ai Y."/>
            <person name="Zhai J.W."/>
            <person name="Wu S.S."/>
            <person name="Zhou Z."/>
            <person name="Hsiao Y.Y."/>
            <person name="Wu W.L."/>
            <person name="Chen Y.Y."/>
            <person name="Lin Y.F."/>
            <person name="Hsu J.L."/>
            <person name="Li C.Y."/>
            <person name="Wang Z.W."/>
            <person name="Zhao X."/>
            <person name="Zhong W.Y."/>
            <person name="Ma X.K."/>
            <person name="Ma L."/>
            <person name="Huang J."/>
            <person name="Chen G.Z."/>
            <person name="Huang M.Z."/>
            <person name="Huang L."/>
            <person name="Peng D.H."/>
            <person name="Luo Y.B."/>
            <person name="Zou S.Q."/>
            <person name="Chen S.P."/>
            <person name="Lan S."/>
            <person name="Tsai W.C."/>
            <person name="Van de Peer Y."/>
            <person name="Liu Z.J."/>
        </authorList>
    </citation>
    <scope>NUCLEOTIDE SEQUENCE [LARGE SCALE GENOMIC DNA]</scope>
    <source>
        <strain evidence="4">Lor288</strain>
    </source>
</reference>
<evidence type="ECO:0000256" key="2">
    <source>
        <dbReference type="ARBA" id="ARBA00022737"/>
    </source>
</evidence>
<evidence type="ECO:0000313" key="5">
    <source>
        <dbReference type="Proteomes" id="UP001412067"/>
    </source>
</evidence>
<comment type="caution">
    <text evidence="4">The sequence shown here is derived from an EMBL/GenBank/DDBJ whole genome shotgun (WGS) entry which is preliminary data.</text>
</comment>
<gene>
    <name evidence="4" type="ORF">KSP40_PGU003402</name>
</gene>
<organism evidence="4 5">
    <name type="scientific">Platanthera guangdongensis</name>
    <dbReference type="NCBI Taxonomy" id="2320717"/>
    <lineage>
        <taxon>Eukaryota</taxon>
        <taxon>Viridiplantae</taxon>
        <taxon>Streptophyta</taxon>
        <taxon>Embryophyta</taxon>
        <taxon>Tracheophyta</taxon>
        <taxon>Spermatophyta</taxon>
        <taxon>Magnoliopsida</taxon>
        <taxon>Liliopsida</taxon>
        <taxon>Asparagales</taxon>
        <taxon>Orchidaceae</taxon>
        <taxon>Orchidoideae</taxon>
        <taxon>Orchideae</taxon>
        <taxon>Orchidinae</taxon>
        <taxon>Platanthera</taxon>
    </lineage>
</organism>
<keyword evidence="2" id="KW-0677">Repeat</keyword>
<evidence type="ECO:0000256" key="1">
    <source>
        <dbReference type="ARBA" id="ARBA00022574"/>
    </source>
</evidence>
<feature type="region of interest" description="Disordered" evidence="3">
    <location>
        <begin position="1"/>
        <end position="23"/>
    </location>
</feature>
<proteinExistence type="predicted"/>
<name>A0ABR2LYS6_9ASPA</name>
<dbReference type="PANTHER" id="PTHR14221:SF57">
    <property type="entry name" value="TRANSDUCIN_WD40 REPEAT-LIKE SUPERFAMILY PROTEIN"/>
    <property type="match status" value="1"/>
</dbReference>
<keyword evidence="5" id="KW-1185">Reference proteome</keyword>